<keyword evidence="1" id="KW-0028">Amino-acid biosynthesis</keyword>
<dbReference type="PROSITE" id="PS51278">
    <property type="entry name" value="GATASE_TYPE_2"/>
    <property type="match status" value="1"/>
</dbReference>
<feature type="compositionally biased region" description="Basic and acidic residues" evidence="4">
    <location>
        <begin position="357"/>
        <end position="380"/>
    </location>
</feature>
<proteinExistence type="predicted"/>
<feature type="region of interest" description="Disordered" evidence="4">
    <location>
        <begin position="589"/>
        <end position="611"/>
    </location>
</feature>
<feature type="compositionally biased region" description="Basic and acidic residues" evidence="4">
    <location>
        <begin position="594"/>
        <end position="611"/>
    </location>
</feature>
<name>A0A067N7H8_BOTB1</name>
<dbReference type="Pfam" id="PF00733">
    <property type="entry name" value="Asn_synthase"/>
    <property type="match status" value="1"/>
</dbReference>
<reference evidence="7" key="1">
    <citation type="journal article" date="2014" name="Proc. Natl. Acad. Sci. U.S.A.">
        <title>Extensive sampling of basidiomycete genomes demonstrates inadequacy of the white-rot/brown-rot paradigm for wood decay fungi.</title>
        <authorList>
            <person name="Riley R."/>
            <person name="Salamov A.A."/>
            <person name="Brown D.W."/>
            <person name="Nagy L.G."/>
            <person name="Floudas D."/>
            <person name="Held B.W."/>
            <person name="Levasseur A."/>
            <person name="Lombard V."/>
            <person name="Morin E."/>
            <person name="Otillar R."/>
            <person name="Lindquist E.A."/>
            <person name="Sun H."/>
            <person name="LaButti K.M."/>
            <person name="Schmutz J."/>
            <person name="Jabbour D."/>
            <person name="Luo H."/>
            <person name="Baker S.E."/>
            <person name="Pisabarro A.G."/>
            <person name="Walton J.D."/>
            <person name="Blanchette R.A."/>
            <person name="Henrissat B."/>
            <person name="Martin F."/>
            <person name="Cullen D."/>
            <person name="Hibbett D.S."/>
            <person name="Grigoriev I.V."/>
        </authorList>
    </citation>
    <scope>NUCLEOTIDE SEQUENCE [LARGE SCALE GENOMIC DNA]</scope>
    <source>
        <strain evidence="7">FD-172 SS1</strain>
    </source>
</reference>
<evidence type="ECO:0000256" key="2">
    <source>
        <dbReference type="ARBA" id="ARBA00022888"/>
    </source>
</evidence>
<accession>A0A067N7H8</accession>
<evidence type="ECO:0000313" key="6">
    <source>
        <dbReference type="EMBL" id="KDQ19731.1"/>
    </source>
</evidence>
<feature type="domain" description="Glutamine amidotransferase type-2" evidence="5">
    <location>
        <begin position="2"/>
        <end position="198"/>
    </location>
</feature>
<evidence type="ECO:0000256" key="3">
    <source>
        <dbReference type="ARBA" id="ARBA00022962"/>
    </source>
</evidence>
<dbReference type="InterPro" id="IPR014729">
    <property type="entry name" value="Rossmann-like_a/b/a_fold"/>
</dbReference>
<dbReference type="EMBL" id="KL198018">
    <property type="protein sequence ID" value="KDQ19731.1"/>
    <property type="molecule type" value="Genomic_DNA"/>
</dbReference>
<keyword evidence="3" id="KW-0315">Glutamine amidotransferase</keyword>
<feature type="compositionally biased region" description="Basic residues" evidence="4">
    <location>
        <begin position="336"/>
        <end position="346"/>
    </location>
</feature>
<feature type="region of interest" description="Disordered" evidence="4">
    <location>
        <begin position="328"/>
        <end position="385"/>
    </location>
</feature>
<dbReference type="PANTHER" id="PTHR45937">
    <property type="entry name" value="ASPARAGINE SYNTHETASE DOMAIN-CONTAINING PROTEIN 1"/>
    <property type="match status" value="1"/>
</dbReference>
<organism evidence="6 7">
    <name type="scientific">Botryobasidium botryosum (strain FD-172 SS1)</name>
    <dbReference type="NCBI Taxonomy" id="930990"/>
    <lineage>
        <taxon>Eukaryota</taxon>
        <taxon>Fungi</taxon>
        <taxon>Dikarya</taxon>
        <taxon>Basidiomycota</taxon>
        <taxon>Agaricomycotina</taxon>
        <taxon>Agaricomycetes</taxon>
        <taxon>Cantharellales</taxon>
        <taxon>Botryobasidiaceae</taxon>
        <taxon>Botryobasidium</taxon>
    </lineage>
</organism>
<dbReference type="PANTHER" id="PTHR45937:SF1">
    <property type="entry name" value="ASPARAGINE SYNTHETASE DOMAIN-CONTAINING PROTEIN 1"/>
    <property type="match status" value="1"/>
</dbReference>
<dbReference type="InterPro" id="IPR029055">
    <property type="entry name" value="Ntn_hydrolases_N"/>
</dbReference>
<evidence type="ECO:0000313" key="7">
    <source>
        <dbReference type="Proteomes" id="UP000027195"/>
    </source>
</evidence>
<dbReference type="SUPFAM" id="SSF56235">
    <property type="entry name" value="N-terminal nucleophile aminohydrolases (Ntn hydrolases)"/>
    <property type="match status" value="1"/>
</dbReference>
<dbReference type="SUPFAM" id="SSF52402">
    <property type="entry name" value="Adenine nucleotide alpha hydrolases-like"/>
    <property type="match status" value="1"/>
</dbReference>
<dbReference type="InterPro" id="IPR001962">
    <property type="entry name" value="Asn_synthase"/>
</dbReference>
<gene>
    <name evidence="6" type="ORF">BOTBODRAFT_375199</name>
</gene>
<dbReference type="InParanoid" id="A0A067N7H8"/>
<dbReference type="InterPro" id="IPR017932">
    <property type="entry name" value="GATase_2_dom"/>
</dbReference>
<dbReference type="FunCoup" id="A0A067N7H8">
    <property type="interactions" value="344"/>
</dbReference>
<dbReference type="Gene3D" id="3.60.20.10">
    <property type="entry name" value="Glutamine Phosphoribosylpyrophosphate, subunit 1, domain 1"/>
    <property type="match status" value="1"/>
</dbReference>
<dbReference type="InterPro" id="IPR051857">
    <property type="entry name" value="Asn_synthetase_domain"/>
</dbReference>
<dbReference type="GO" id="GO:0006529">
    <property type="term" value="P:asparagine biosynthetic process"/>
    <property type="evidence" value="ECO:0007669"/>
    <property type="project" value="UniProtKB-KW"/>
</dbReference>
<evidence type="ECO:0000259" key="5">
    <source>
        <dbReference type="PROSITE" id="PS51278"/>
    </source>
</evidence>
<dbReference type="Proteomes" id="UP000027195">
    <property type="component" value="Unassembled WGS sequence"/>
</dbReference>
<dbReference type="OrthoDB" id="10252281at2759"/>
<dbReference type="Gene3D" id="3.40.50.620">
    <property type="entry name" value="HUPs"/>
    <property type="match status" value="1"/>
</dbReference>
<dbReference type="STRING" id="930990.A0A067N7H8"/>
<evidence type="ECO:0000256" key="4">
    <source>
        <dbReference type="SAM" id="MobiDB-lite"/>
    </source>
</evidence>
<sequence length="611" mass="67329">MCGILCSFALHPGDQDETYSTLIARLREANQLRGPDSNKSHLVAVGQSTPSDHLLVSFYASVLHLRGDHVVPQPHIGEGGNILCWNGEIFDGIDVAPEQNDGALLFSLLQSTDSNRVPDVLKRVEGPYAFIYYHRHSNRLFFGRDPLGRRSLLIHKPTPDLPCFILTSVSAPIVTEGHGGRFKFEEVPAENLSSLDVDNVSSLELASFDSKLQSVARSSAGSALEFVTPERINRDTPPPDHPLPWEIPSSVVDEFIDQLERSVILRVRDIPKPPMPTTSASTPPSRVAVLFSGGIDCTILAFLAHRHVPLEEPIDLLNVAFENPRSLAAQKTTKPAPKKAKGKKKIGKDAPGQDINEQEHKVSEHGDRDKGDEVPSRDGDPTYMVPDRVTGLEEVEELRRLCPGRTWNFVHIDVTYEESTRERPKIEALMYPSRTIMDLSLSLALYFASRGIGSLRPTLTAPPQPYTSPARVLLSGLGSDELLGGYARHRHAFQRAGWEGLIDELQLDLTRLPTRNLGRDDRVISSNAKETRYPFLSLSLVAHLARLPVHLKLDPRVPEGTGDKALLRLAAARLGLEGAAGRKKRAMQFGSRSARMEGGAETRRGDNVLAV</sequence>
<dbReference type="HOGENOM" id="CLU_012368_2_0_1"/>
<dbReference type="CDD" id="cd03766">
    <property type="entry name" value="Gn_AT_II_novel"/>
    <property type="match status" value="1"/>
</dbReference>
<dbReference type="GO" id="GO:0004066">
    <property type="term" value="F:asparagine synthase (glutamine-hydrolyzing) activity"/>
    <property type="evidence" value="ECO:0007669"/>
    <property type="project" value="InterPro"/>
</dbReference>
<dbReference type="Pfam" id="PF13537">
    <property type="entry name" value="GATase_7"/>
    <property type="match status" value="1"/>
</dbReference>
<dbReference type="AlphaFoldDB" id="A0A067N7H8"/>
<protein>
    <recommendedName>
        <fullName evidence="5">Glutamine amidotransferase type-2 domain-containing protein</fullName>
    </recommendedName>
</protein>
<keyword evidence="7" id="KW-1185">Reference proteome</keyword>
<keyword evidence="2" id="KW-0061">Asparagine biosynthesis</keyword>
<dbReference type="CDD" id="cd01991">
    <property type="entry name" value="Asn_synthase_B_C"/>
    <property type="match status" value="1"/>
</dbReference>
<evidence type="ECO:0000256" key="1">
    <source>
        <dbReference type="ARBA" id="ARBA00022605"/>
    </source>
</evidence>